<dbReference type="PANTHER" id="PTHR21523:SF38">
    <property type="entry name" value="MLT-TEN (MLT-10) RELATED"/>
    <property type="match status" value="1"/>
</dbReference>
<evidence type="ECO:0000313" key="2">
    <source>
        <dbReference type="Proteomes" id="UP000887572"/>
    </source>
</evidence>
<sequence length="344" mass="38531">MEHLVDKMKPDVQRLERDVLPVIEQMEQAEERWQRLRGLLSEGQRRMMELRGYTPLMEVQRSVLFPDASPSGCSESNEITEHVLEQNIIELAKMEEGGPAEHNLDLFRQDGGQKRAFRQERRRKKRQADTGGLAPDTEEGRSIPRTVALEPFAFDTRLGGVVLEGIYLSPTAFYRELASPEVLTIRALSPIAFYATILSPMVAFARILSPEVFKAQILTPQVLDAFVLSPEAFMAEVLSPLAAEGRVLSPRTLFVQILGPTIGALHIGSPDTHGVLVLSPHILSPRIYSEERYLIEILSPHFLGGEHEHNMEEDTHEHLGGSVRFVGWPEHSPLGEQNSDKHGG</sequence>
<name>A0A914HH54_GLORO</name>
<dbReference type="AlphaFoldDB" id="A0A914HH54"/>
<proteinExistence type="predicted"/>
<evidence type="ECO:0000313" key="3">
    <source>
        <dbReference type="WBParaSite" id="Gr19_v10_g16575.t1"/>
    </source>
</evidence>
<feature type="compositionally biased region" description="Basic and acidic residues" evidence="1">
    <location>
        <begin position="102"/>
        <end position="119"/>
    </location>
</feature>
<feature type="region of interest" description="Disordered" evidence="1">
    <location>
        <begin position="102"/>
        <end position="140"/>
    </location>
</feature>
<protein>
    <submittedName>
        <fullName evidence="3">Uncharacterized protein</fullName>
    </submittedName>
</protein>
<dbReference type="PANTHER" id="PTHR21523">
    <property type="match status" value="1"/>
</dbReference>
<reference evidence="3" key="1">
    <citation type="submission" date="2022-11" db="UniProtKB">
        <authorList>
            <consortium name="WormBaseParasite"/>
        </authorList>
    </citation>
    <scope>IDENTIFICATION</scope>
</reference>
<dbReference type="WBParaSite" id="Gr19_v10_g16575.t1">
    <property type="protein sequence ID" value="Gr19_v10_g16575.t1"/>
    <property type="gene ID" value="Gr19_v10_g16575"/>
</dbReference>
<evidence type="ECO:0000256" key="1">
    <source>
        <dbReference type="SAM" id="MobiDB-lite"/>
    </source>
</evidence>
<dbReference type="Proteomes" id="UP000887572">
    <property type="component" value="Unplaced"/>
</dbReference>
<keyword evidence="2" id="KW-1185">Reference proteome</keyword>
<accession>A0A914HH54</accession>
<organism evidence="2 3">
    <name type="scientific">Globodera rostochiensis</name>
    <name type="common">Golden nematode worm</name>
    <name type="synonym">Heterodera rostochiensis</name>
    <dbReference type="NCBI Taxonomy" id="31243"/>
    <lineage>
        <taxon>Eukaryota</taxon>
        <taxon>Metazoa</taxon>
        <taxon>Ecdysozoa</taxon>
        <taxon>Nematoda</taxon>
        <taxon>Chromadorea</taxon>
        <taxon>Rhabditida</taxon>
        <taxon>Tylenchina</taxon>
        <taxon>Tylenchomorpha</taxon>
        <taxon>Tylenchoidea</taxon>
        <taxon>Heteroderidae</taxon>
        <taxon>Heteroderinae</taxon>
        <taxon>Globodera</taxon>
    </lineage>
</organism>